<dbReference type="InterPro" id="IPR025443">
    <property type="entry name" value="DUF4307"/>
</dbReference>
<proteinExistence type="predicted"/>
<feature type="region of interest" description="Disordered" evidence="1">
    <location>
        <begin position="99"/>
        <end position="142"/>
    </location>
</feature>
<evidence type="ECO:0000256" key="1">
    <source>
        <dbReference type="SAM" id="MobiDB-lite"/>
    </source>
</evidence>
<evidence type="ECO:0000313" key="4">
    <source>
        <dbReference type="Proteomes" id="UP000473325"/>
    </source>
</evidence>
<dbReference type="Pfam" id="PF14155">
    <property type="entry name" value="DUF4307"/>
    <property type="match status" value="1"/>
</dbReference>
<name>A0A6L7F394_9ACTN</name>
<gene>
    <name evidence="3" type="ORF">GRQ65_18265</name>
</gene>
<keyword evidence="2" id="KW-0472">Membrane</keyword>
<dbReference type="AlphaFoldDB" id="A0A6L7F394"/>
<dbReference type="RefSeq" id="WP_160879430.1">
    <property type="nucleotide sequence ID" value="NZ_WUEK01000013.1"/>
</dbReference>
<keyword evidence="2" id="KW-0812">Transmembrane</keyword>
<accession>A0A6L7F394</accession>
<evidence type="ECO:0000256" key="2">
    <source>
        <dbReference type="SAM" id="Phobius"/>
    </source>
</evidence>
<dbReference type="Proteomes" id="UP000473325">
    <property type="component" value="Unassembled WGS sequence"/>
</dbReference>
<keyword evidence="4" id="KW-1185">Reference proteome</keyword>
<comment type="caution">
    <text evidence="3">The sequence shown here is derived from an EMBL/GenBank/DDBJ whole genome shotgun (WGS) entry which is preliminary data.</text>
</comment>
<dbReference type="EMBL" id="WUEK01000013">
    <property type="protein sequence ID" value="MXG91494.1"/>
    <property type="molecule type" value="Genomic_DNA"/>
</dbReference>
<feature type="compositionally biased region" description="Polar residues" evidence="1">
    <location>
        <begin position="127"/>
        <end position="142"/>
    </location>
</feature>
<evidence type="ECO:0000313" key="3">
    <source>
        <dbReference type="EMBL" id="MXG91494.1"/>
    </source>
</evidence>
<protein>
    <submittedName>
        <fullName evidence="3">DUF4307 domain-containing protein</fullName>
    </submittedName>
</protein>
<feature type="compositionally biased region" description="Basic and acidic residues" evidence="1">
    <location>
        <begin position="115"/>
        <end position="126"/>
    </location>
</feature>
<organism evidence="3 4">
    <name type="scientific">Nocardioides flavescens</name>
    <dbReference type="NCBI Taxonomy" id="2691959"/>
    <lineage>
        <taxon>Bacteria</taxon>
        <taxon>Bacillati</taxon>
        <taxon>Actinomycetota</taxon>
        <taxon>Actinomycetes</taxon>
        <taxon>Propionibacteriales</taxon>
        <taxon>Nocardioidaceae</taxon>
        <taxon>Nocardioides</taxon>
    </lineage>
</organism>
<feature type="transmembrane region" description="Helical" evidence="2">
    <location>
        <begin position="29"/>
        <end position="49"/>
    </location>
</feature>
<sequence>MSTTRPERPTDDRLSQRYGASAARRRRPLLIAGVVLAVVFGGWLAWTIWFHANPVVTSELETFEVVDTHTANAVVVTTLADDAVRPECTVRAFAEDHTTVGQKSFTPEPGRGRRQTVEIRTERRATSVESIGCTAQGQDRPR</sequence>
<keyword evidence="2" id="KW-1133">Transmembrane helix</keyword>
<reference evidence="3 4" key="1">
    <citation type="submission" date="2019-12" db="EMBL/GenBank/DDBJ databases">
        <authorList>
            <person name="Kun Z."/>
        </authorList>
    </citation>
    <scope>NUCLEOTIDE SEQUENCE [LARGE SCALE GENOMIC DNA]</scope>
    <source>
        <strain evidence="3 4">YIM 123512</strain>
    </source>
</reference>